<feature type="region of interest" description="Disordered" evidence="1">
    <location>
        <begin position="1"/>
        <end position="81"/>
    </location>
</feature>
<sequence>MAEPAHSRRQPETTQKIQEKTPKRNNRRHAKENGQRPTPTGGGVRRHRRKRKDHKQDGVREEQGVPKVPVRTIMPTPFNEVPPPPTFAARVFGRLRDPADALGLSFVYALFVFCRRLGAVGRQPRRRTDHARCVLATTWLCMGGRRPGGGRAFDGSARRAALCRHLALRLWTALARVARARASSP</sequence>
<dbReference type="EMBL" id="KP136319">
    <property type="protein sequence ID" value="AJF97011.1"/>
    <property type="molecule type" value="Genomic_DNA"/>
</dbReference>
<proteinExistence type="predicted"/>
<feature type="compositionally biased region" description="Basic and acidic residues" evidence="1">
    <location>
        <begin position="54"/>
        <end position="64"/>
    </location>
</feature>
<evidence type="ECO:0000313" key="2">
    <source>
        <dbReference type="EMBL" id="AJF97011.1"/>
    </source>
</evidence>
<dbReference type="RefSeq" id="YP_009119246.1">
    <property type="nucleotide sequence ID" value="NC_026440.1"/>
</dbReference>
<name>A0A0B5J899_9VIRU</name>
<evidence type="ECO:0000256" key="1">
    <source>
        <dbReference type="SAM" id="MobiDB-lite"/>
    </source>
</evidence>
<dbReference type="KEGG" id="vg:23461928"/>
<organism evidence="2 3">
    <name type="scientific">Pandoravirus inopinatum</name>
    <dbReference type="NCBI Taxonomy" id="1605721"/>
    <lineage>
        <taxon>Viruses</taxon>
        <taxon>Pandoravirus</taxon>
    </lineage>
</organism>
<accession>A0A0B5J899</accession>
<reference evidence="2 3" key="1">
    <citation type="journal article" date="2015" name="Parasitol. Res.">
        <title>Viruses in close associations with free-living amoebae.</title>
        <authorList>
            <person name="Scheid P."/>
        </authorList>
    </citation>
    <scope>NUCLEOTIDE SEQUENCE [LARGE SCALE GENOMIC DNA]</scope>
    <source>
        <strain evidence="2">KlaHel</strain>
    </source>
</reference>
<evidence type="ECO:0000313" key="3">
    <source>
        <dbReference type="Proteomes" id="UP000202511"/>
    </source>
</evidence>
<dbReference type="GeneID" id="23461928"/>
<feature type="compositionally biased region" description="Basic and acidic residues" evidence="1">
    <location>
        <begin position="1"/>
        <end position="22"/>
    </location>
</feature>
<protein>
    <submittedName>
        <fullName evidence="2">Uncharacterized protein</fullName>
    </submittedName>
</protein>
<feature type="compositionally biased region" description="Basic residues" evidence="1">
    <location>
        <begin position="44"/>
        <end position="53"/>
    </location>
</feature>
<dbReference type="Proteomes" id="UP000202511">
    <property type="component" value="Segment"/>
</dbReference>